<dbReference type="AlphaFoldDB" id="A0A4Q2KCJ8"/>
<sequence length="74" mass="8489">MNVKLKYNNAQRISYEHGVVWGKKLFQRCLDGDKNELLQMQSQDNSRAFSRGVGVGVLSAYNDFLRGKHGKEKE</sequence>
<dbReference type="Proteomes" id="UP000291269">
    <property type="component" value="Unassembled WGS sequence"/>
</dbReference>
<dbReference type="RefSeq" id="WP_129223219.1">
    <property type="nucleotide sequence ID" value="NZ_SDOZ01000002.1"/>
</dbReference>
<comment type="caution">
    <text evidence="1">The sequence shown here is derived from an EMBL/GenBank/DDBJ whole genome shotgun (WGS) entry which is preliminary data.</text>
</comment>
<dbReference type="EMBL" id="SDOZ01000002">
    <property type="protein sequence ID" value="RXZ60991.1"/>
    <property type="molecule type" value="Genomic_DNA"/>
</dbReference>
<dbReference type="OrthoDB" id="9758509at2"/>
<proteinExistence type="predicted"/>
<reference evidence="1 2" key="1">
    <citation type="journal article" date="2019" name="Gut">
        <title>Antibiotics-induced monodominance of a novel gut bacterial order.</title>
        <authorList>
            <person name="Hildebrand F."/>
            <person name="Moitinho-Silva L."/>
            <person name="Blasche S."/>
            <person name="Jahn M.T."/>
            <person name="Gossmann T.I."/>
            <person name="Heuerta-Cepas J."/>
            <person name="Hercog R."/>
            <person name="Luetge M."/>
            <person name="Bahram M."/>
            <person name="Pryszlak A."/>
            <person name="Alves R.J."/>
            <person name="Waszak S.M."/>
            <person name="Zhu A."/>
            <person name="Ye L."/>
            <person name="Costea P.I."/>
            <person name="Aalvink S."/>
            <person name="Belzer C."/>
            <person name="Forslund S.K."/>
            <person name="Sunagawa S."/>
            <person name="Hentschel U."/>
            <person name="Merten C."/>
            <person name="Patil K.R."/>
            <person name="Benes V."/>
            <person name="Bork P."/>
        </authorList>
    </citation>
    <scope>NUCLEOTIDE SEQUENCE [LARGE SCALE GENOMIC DNA]</scope>
    <source>
        <strain evidence="1 2">HDS1380</strain>
    </source>
</reference>
<gene>
    <name evidence="1" type="ORF">ESZ91_00995</name>
</gene>
<name>A0A4Q2KCJ8_9FIRM</name>
<keyword evidence="2" id="KW-1185">Reference proteome</keyword>
<accession>A0A4Q2KCJ8</accession>
<evidence type="ECO:0000313" key="2">
    <source>
        <dbReference type="Proteomes" id="UP000291269"/>
    </source>
</evidence>
<evidence type="ECO:0000313" key="1">
    <source>
        <dbReference type="EMBL" id="RXZ60991.1"/>
    </source>
</evidence>
<organism evidence="1 2">
    <name type="scientific">Candidatus Borkfalkia ceftriaxoniphila</name>
    <dbReference type="NCBI Taxonomy" id="2508949"/>
    <lineage>
        <taxon>Bacteria</taxon>
        <taxon>Bacillati</taxon>
        <taxon>Bacillota</taxon>
        <taxon>Clostridia</taxon>
        <taxon>Christensenellales</taxon>
        <taxon>Christensenellaceae</taxon>
        <taxon>Candidatus Borkfalkia</taxon>
    </lineage>
</organism>
<protein>
    <submittedName>
        <fullName evidence="1">Uncharacterized protein</fullName>
    </submittedName>
</protein>